<dbReference type="InterPro" id="IPR009003">
    <property type="entry name" value="Peptidase_S1_PA"/>
</dbReference>
<evidence type="ECO:0000313" key="12">
    <source>
        <dbReference type="EMBL" id="MBB4929854.1"/>
    </source>
</evidence>
<feature type="disulfide bond" evidence="9">
    <location>
        <begin position="270"/>
        <end position="280"/>
    </location>
</feature>
<feature type="compositionally biased region" description="Basic and acidic residues" evidence="10">
    <location>
        <begin position="36"/>
        <end position="46"/>
    </location>
</feature>
<sequence>MTSSTASAAEPSTAQGTAQELASAMERDLGLTSAEAQERLDHESEARSINSELRSELGDSWAGSFFDGDSGELTVAVTDDAATDTIASAGANPEVVSYSEDELNAIVADLDAQGSQTGDGIAGWYPDSEANAVVVEVLEGQEAAAEDLVAEAGVDPGAVEVAQTSEQPRLYADIVGGNPYEIAGTGLCSVGFAVEGGFVTAGHCGSAGTNVASQDGSGTGTVANSQFPGADMGHVAADSNWVPTPAVNDYEGGTISVAGSQESPVGASVCRSGTTTGFHCGEIRAKGQTVQYAEGQVQNLTRTNVCAEPGDSGGSWLTDNQAQGVTSGGSGNCTIGGITFFQPIGPILDEFGLTLVTS</sequence>
<name>A0A7W7RD91_9ACTN</name>
<evidence type="ECO:0000256" key="6">
    <source>
        <dbReference type="ARBA" id="ARBA00023145"/>
    </source>
</evidence>
<evidence type="ECO:0000256" key="2">
    <source>
        <dbReference type="ARBA" id="ARBA00022670"/>
    </source>
</evidence>
<dbReference type="PRINTS" id="PR00861">
    <property type="entry name" value="ALYTICPTASE"/>
</dbReference>
<evidence type="ECO:0000259" key="11">
    <source>
        <dbReference type="Pfam" id="PF02983"/>
    </source>
</evidence>
<feature type="compositionally biased region" description="Low complexity" evidence="10">
    <location>
        <begin position="1"/>
        <end position="14"/>
    </location>
</feature>
<dbReference type="InterPro" id="IPR043504">
    <property type="entry name" value="Peptidase_S1_PA_chymotrypsin"/>
</dbReference>
<evidence type="ECO:0000256" key="1">
    <source>
        <dbReference type="ARBA" id="ARBA00007664"/>
    </source>
</evidence>
<feature type="domain" description="Peptidase S1A alpha-lytic prodomain" evidence="11">
    <location>
        <begin position="98"/>
        <end position="155"/>
    </location>
</feature>
<dbReference type="Gene3D" id="2.40.10.10">
    <property type="entry name" value="Trypsin-like serine proteases"/>
    <property type="match status" value="2"/>
</dbReference>
<protein>
    <submittedName>
        <fullName evidence="12">Streptogrisin C</fullName>
        <ecNumber evidence="12">3.4.21.-</ecNumber>
    </submittedName>
</protein>
<keyword evidence="6" id="KW-0865">Zymogen</keyword>
<feature type="region of interest" description="Disordered" evidence="10">
    <location>
        <begin position="1"/>
        <end position="51"/>
    </location>
</feature>
<gene>
    <name evidence="12" type="ORF">F4561_000674</name>
</gene>
<accession>A0A7W7RD91</accession>
<evidence type="ECO:0000256" key="4">
    <source>
        <dbReference type="ARBA" id="ARBA00022801"/>
    </source>
</evidence>
<feature type="disulfide bond" evidence="9">
    <location>
        <begin position="188"/>
        <end position="204"/>
    </location>
</feature>
<feature type="active site" description="Charge relay system" evidence="8">
    <location>
        <position position="312"/>
    </location>
</feature>
<feature type="active site" description="Charge relay system" evidence="8">
    <location>
        <position position="203"/>
    </location>
</feature>
<dbReference type="EMBL" id="JACHJT010000001">
    <property type="protein sequence ID" value="MBB4929854.1"/>
    <property type="molecule type" value="Genomic_DNA"/>
</dbReference>
<evidence type="ECO:0000256" key="5">
    <source>
        <dbReference type="ARBA" id="ARBA00022825"/>
    </source>
</evidence>
<dbReference type="InterPro" id="IPR035070">
    <property type="entry name" value="Streptogrisin_prodomain"/>
</dbReference>
<comment type="caution">
    <text evidence="12">The sequence shown here is derived from an EMBL/GenBank/DDBJ whole genome shotgun (WGS) entry which is preliminary data.</text>
</comment>
<dbReference type="GO" id="GO:0004252">
    <property type="term" value="F:serine-type endopeptidase activity"/>
    <property type="evidence" value="ECO:0007669"/>
    <property type="project" value="InterPro"/>
</dbReference>
<dbReference type="InterPro" id="IPR004236">
    <property type="entry name" value="Pept_S1_alpha_lytic"/>
</dbReference>
<dbReference type="SUPFAM" id="SSF50494">
    <property type="entry name" value="Trypsin-like serine proteases"/>
    <property type="match status" value="1"/>
</dbReference>
<proteinExistence type="inferred from homology"/>
<keyword evidence="4 12" id="KW-0378">Hydrolase</keyword>
<keyword evidence="5" id="KW-0720">Serine protease</keyword>
<keyword evidence="2" id="KW-0645">Protease</keyword>
<keyword evidence="7 9" id="KW-1015">Disulfide bond</keyword>
<dbReference type="EC" id="3.4.21.-" evidence="12"/>
<dbReference type="GO" id="GO:0005576">
    <property type="term" value="C:extracellular region"/>
    <property type="evidence" value="ECO:0007669"/>
    <property type="project" value="InterPro"/>
</dbReference>
<evidence type="ECO:0000256" key="7">
    <source>
        <dbReference type="ARBA" id="ARBA00023157"/>
    </source>
</evidence>
<dbReference type="GO" id="GO:0006508">
    <property type="term" value="P:proteolysis"/>
    <property type="evidence" value="ECO:0007669"/>
    <property type="project" value="UniProtKB-KW"/>
</dbReference>
<evidence type="ECO:0000256" key="3">
    <source>
        <dbReference type="ARBA" id="ARBA00022729"/>
    </source>
</evidence>
<dbReference type="Proteomes" id="UP000523007">
    <property type="component" value="Unassembled WGS sequence"/>
</dbReference>
<dbReference type="PIRSF" id="PIRSF001134">
    <property type="entry name" value="Streptogrisin"/>
    <property type="match status" value="1"/>
</dbReference>
<dbReference type="InterPro" id="IPR037295">
    <property type="entry name" value="Alpha-lytic_protease_prodomain"/>
</dbReference>
<keyword evidence="3" id="KW-0732">Signal</keyword>
<dbReference type="Pfam" id="PF02983">
    <property type="entry name" value="Pro_Al_protease"/>
    <property type="match status" value="1"/>
</dbReference>
<dbReference type="Gene3D" id="3.30.300.50">
    <property type="match status" value="2"/>
</dbReference>
<reference evidence="12 13" key="1">
    <citation type="submission" date="2020-08" db="EMBL/GenBank/DDBJ databases">
        <title>Sequencing the genomes of 1000 actinobacteria strains.</title>
        <authorList>
            <person name="Klenk H.-P."/>
        </authorList>
    </citation>
    <scope>NUCLEOTIDE SEQUENCE [LARGE SCALE GENOMIC DNA]</scope>
    <source>
        <strain evidence="12 13">DSM 102030</strain>
    </source>
</reference>
<organism evidence="12 13">
    <name type="scientific">Lipingzhangella halophila</name>
    <dbReference type="NCBI Taxonomy" id="1783352"/>
    <lineage>
        <taxon>Bacteria</taxon>
        <taxon>Bacillati</taxon>
        <taxon>Actinomycetota</taxon>
        <taxon>Actinomycetes</taxon>
        <taxon>Streptosporangiales</taxon>
        <taxon>Nocardiopsidaceae</taxon>
        <taxon>Lipingzhangella</taxon>
    </lineage>
</organism>
<feature type="disulfide bond" evidence="9">
    <location>
        <begin position="306"/>
        <end position="333"/>
    </location>
</feature>
<evidence type="ECO:0000256" key="8">
    <source>
        <dbReference type="PIRSR" id="PIRSR001134-1"/>
    </source>
</evidence>
<feature type="active site" description="Charge relay system" evidence="8">
    <location>
        <position position="231"/>
    </location>
</feature>
<dbReference type="CDD" id="cd21112">
    <property type="entry name" value="alphaLP-like"/>
    <property type="match status" value="1"/>
</dbReference>
<dbReference type="AlphaFoldDB" id="A0A7W7RD91"/>
<keyword evidence="13" id="KW-1185">Reference proteome</keyword>
<comment type="similarity">
    <text evidence="1">Belongs to the peptidase S1 family.</text>
</comment>
<dbReference type="SUPFAM" id="SSF54806">
    <property type="entry name" value="Alpha-lytic protease prodomain"/>
    <property type="match status" value="1"/>
</dbReference>
<dbReference type="RefSeq" id="WP_312885120.1">
    <property type="nucleotide sequence ID" value="NZ_JACHJT010000001.1"/>
</dbReference>
<evidence type="ECO:0000256" key="10">
    <source>
        <dbReference type="SAM" id="MobiDB-lite"/>
    </source>
</evidence>
<evidence type="ECO:0000256" key="9">
    <source>
        <dbReference type="PIRSR" id="PIRSR001134-2"/>
    </source>
</evidence>
<dbReference type="InterPro" id="IPR001316">
    <property type="entry name" value="Pept_S1A_streptogrisin"/>
</dbReference>
<evidence type="ECO:0000313" key="13">
    <source>
        <dbReference type="Proteomes" id="UP000523007"/>
    </source>
</evidence>